<protein>
    <submittedName>
        <fullName evidence="2">Unannotated protein</fullName>
    </submittedName>
</protein>
<dbReference type="AlphaFoldDB" id="A0A6J6EYG8"/>
<dbReference type="PANTHER" id="PTHR42966">
    <property type="entry name" value="N-ACETYLNEURAMINATE SYNTHASE"/>
    <property type="match status" value="1"/>
</dbReference>
<dbReference type="SUPFAM" id="SSF51569">
    <property type="entry name" value="Aldolase"/>
    <property type="match status" value="1"/>
</dbReference>
<proteinExistence type="predicted"/>
<name>A0A6J6EYG8_9ZZZZ</name>
<evidence type="ECO:0000259" key="1">
    <source>
        <dbReference type="PROSITE" id="PS50844"/>
    </source>
</evidence>
<dbReference type="Pfam" id="PF03102">
    <property type="entry name" value="NeuB"/>
    <property type="match status" value="1"/>
</dbReference>
<organism evidence="2">
    <name type="scientific">freshwater metagenome</name>
    <dbReference type="NCBI Taxonomy" id="449393"/>
    <lineage>
        <taxon>unclassified sequences</taxon>
        <taxon>metagenomes</taxon>
        <taxon>ecological metagenomes</taxon>
    </lineage>
</organism>
<dbReference type="PROSITE" id="PS50844">
    <property type="entry name" value="AFP_LIKE"/>
    <property type="match status" value="1"/>
</dbReference>
<dbReference type="InterPro" id="IPR020007">
    <property type="entry name" value="NeuB/NeuA"/>
</dbReference>
<evidence type="ECO:0000313" key="2">
    <source>
        <dbReference type="EMBL" id="CAB4580339.1"/>
    </source>
</evidence>
<dbReference type="SUPFAM" id="SSF51269">
    <property type="entry name" value="AFP III-like domain"/>
    <property type="match status" value="1"/>
</dbReference>
<dbReference type="PANTHER" id="PTHR42966:SF1">
    <property type="entry name" value="SIALIC ACID SYNTHASE"/>
    <property type="match status" value="1"/>
</dbReference>
<dbReference type="CDD" id="cd11615">
    <property type="entry name" value="SAF_NeuB_like"/>
    <property type="match status" value="1"/>
</dbReference>
<sequence length="340" mass="36131">MPAQARAPHTVVIAEIGVNHNGDVALAKHMISAARDAGADYAKFQTFSADDLVTADAGVAAYQEAASQGATQQEMLRGLELTHADFRELKAFSESLGIGFLTTAHDFTSLDFVMTLNLDYLKIPSGDLTNRPLLERVAGEGTKIILSTGMGSFDEVAQAVDVLEQSGLNRAMVTVLQCTTNYPAPLEEANLRAMVSMGEQLAVGIGYSDHTDGSDASVAAVALGARIIEKHLTLDRSMPGPDHAASANPLEFAAMVRSIRAVEMALGSEVKAPSPTEAPNRDIVRKSLVALTPISAGEQFTSQNLGVKRPGTGISPMRWHEVVGAKAHRDFLVDELIDLP</sequence>
<reference evidence="2" key="1">
    <citation type="submission" date="2020-05" db="EMBL/GenBank/DDBJ databases">
        <authorList>
            <person name="Chiriac C."/>
            <person name="Salcher M."/>
            <person name="Ghai R."/>
            <person name="Kavagutti S V."/>
        </authorList>
    </citation>
    <scope>NUCLEOTIDE SEQUENCE</scope>
</reference>
<dbReference type="Gene3D" id="3.20.20.70">
    <property type="entry name" value="Aldolase class I"/>
    <property type="match status" value="1"/>
</dbReference>
<gene>
    <name evidence="2" type="ORF">UFOPK1684_01354</name>
</gene>
<dbReference type="InterPro" id="IPR036732">
    <property type="entry name" value="AFP_Neu5c_C_sf"/>
</dbReference>
<dbReference type="NCBIfam" id="TIGR03569">
    <property type="entry name" value="NeuB_NnaB"/>
    <property type="match status" value="1"/>
</dbReference>
<dbReference type="InterPro" id="IPR013132">
    <property type="entry name" value="PseI/NeuA/B-like_N"/>
</dbReference>
<dbReference type="InterPro" id="IPR057736">
    <property type="entry name" value="SAF_PseI/NeuA/NeuB"/>
</dbReference>
<dbReference type="InterPro" id="IPR051690">
    <property type="entry name" value="PseI-like"/>
</dbReference>
<dbReference type="InterPro" id="IPR006190">
    <property type="entry name" value="SAF_AFP_Neu5Ac"/>
</dbReference>
<accession>A0A6J6EYG8</accession>
<dbReference type="EMBL" id="CAEZTM010000088">
    <property type="protein sequence ID" value="CAB4580339.1"/>
    <property type="molecule type" value="Genomic_DNA"/>
</dbReference>
<dbReference type="GO" id="GO:0016051">
    <property type="term" value="P:carbohydrate biosynthetic process"/>
    <property type="evidence" value="ECO:0007669"/>
    <property type="project" value="InterPro"/>
</dbReference>
<dbReference type="InterPro" id="IPR013785">
    <property type="entry name" value="Aldolase_TIM"/>
</dbReference>
<dbReference type="InterPro" id="IPR013974">
    <property type="entry name" value="SAF"/>
</dbReference>
<dbReference type="GO" id="GO:0047444">
    <property type="term" value="F:N-acylneuraminate-9-phosphate synthase activity"/>
    <property type="evidence" value="ECO:0007669"/>
    <property type="project" value="TreeGrafter"/>
</dbReference>
<dbReference type="Gene3D" id="3.90.1210.10">
    <property type="entry name" value="Antifreeze-like/N-acetylneuraminic acid synthase C-terminal domain"/>
    <property type="match status" value="1"/>
</dbReference>
<dbReference type="Pfam" id="PF08666">
    <property type="entry name" value="SAF"/>
    <property type="match status" value="1"/>
</dbReference>
<feature type="domain" description="AFP-like" evidence="1">
    <location>
        <begin position="287"/>
        <end position="340"/>
    </location>
</feature>